<evidence type="ECO:0000313" key="4">
    <source>
        <dbReference type="Proteomes" id="UP000585474"/>
    </source>
</evidence>
<feature type="compositionally biased region" description="Basic and acidic residues" evidence="2">
    <location>
        <begin position="31"/>
        <end position="45"/>
    </location>
</feature>
<name>A0A7J0HCH0_9ERIC</name>
<evidence type="ECO:0000313" key="3">
    <source>
        <dbReference type="EMBL" id="GFZ20830.1"/>
    </source>
</evidence>
<reference evidence="3 4" key="1">
    <citation type="submission" date="2019-07" db="EMBL/GenBank/DDBJ databases">
        <title>De Novo Assembly of kiwifruit Actinidia rufa.</title>
        <authorList>
            <person name="Sugita-Konishi S."/>
            <person name="Sato K."/>
            <person name="Mori E."/>
            <person name="Abe Y."/>
            <person name="Kisaki G."/>
            <person name="Hamano K."/>
            <person name="Suezawa K."/>
            <person name="Otani M."/>
            <person name="Fukuda T."/>
            <person name="Manabe T."/>
            <person name="Gomi K."/>
            <person name="Tabuchi M."/>
            <person name="Akimitsu K."/>
            <person name="Kataoka I."/>
        </authorList>
    </citation>
    <scope>NUCLEOTIDE SEQUENCE [LARGE SCALE GENOMIC DNA]</scope>
    <source>
        <strain evidence="4">cv. Fuchu</strain>
    </source>
</reference>
<evidence type="ECO:0000256" key="1">
    <source>
        <dbReference type="SAM" id="Coils"/>
    </source>
</evidence>
<dbReference type="OrthoDB" id="1112564at2759"/>
<feature type="region of interest" description="Disordered" evidence="2">
    <location>
        <begin position="356"/>
        <end position="393"/>
    </location>
</feature>
<dbReference type="Proteomes" id="UP000585474">
    <property type="component" value="Unassembled WGS sequence"/>
</dbReference>
<organism evidence="3 4">
    <name type="scientific">Actinidia rufa</name>
    <dbReference type="NCBI Taxonomy" id="165716"/>
    <lineage>
        <taxon>Eukaryota</taxon>
        <taxon>Viridiplantae</taxon>
        <taxon>Streptophyta</taxon>
        <taxon>Embryophyta</taxon>
        <taxon>Tracheophyta</taxon>
        <taxon>Spermatophyta</taxon>
        <taxon>Magnoliopsida</taxon>
        <taxon>eudicotyledons</taxon>
        <taxon>Gunneridae</taxon>
        <taxon>Pentapetalae</taxon>
        <taxon>asterids</taxon>
        <taxon>Ericales</taxon>
        <taxon>Actinidiaceae</taxon>
        <taxon>Actinidia</taxon>
    </lineage>
</organism>
<sequence>MTDEVTQLPSSPREDPLSPEGSPSNDSLPPIEKETNTMTQDKLDCLGESGVQIRLPEVVRPSRLLAQEPLWPLQESESRLWMALLQGKSEEDPIRVNVKGWKKKFFFISGDNWDFPQGLSWEAGISRVPRSWGIPSKRCNKPPILFKVEQQGGAAPIAGEEGESHHSRDDPPEVTIPELGTRQLKLKLGGRVQNHGCPLSSDRMGDVKRGGEQRSSTYCSVVLGFKASMLENPDVEEKLLEGMIPPADKEVVGKLDLDWAISKFFHIVDQVVDELKKIKENRDATVERLEKEMAELKKNEALAKKLAIEEHKSSDDFQEAVEFTASKYSGEGFDFCKRQIGRLHPDLDIQDMGIDVELLKKEEDEEGSCGEKEKEEEEEEEEEGEPDNSLAPQ</sequence>
<keyword evidence="1" id="KW-0175">Coiled coil</keyword>
<evidence type="ECO:0000256" key="2">
    <source>
        <dbReference type="SAM" id="MobiDB-lite"/>
    </source>
</evidence>
<dbReference type="EMBL" id="BJWL01000028">
    <property type="protein sequence ID" value="GFZ20830.1"/>
    <property type="molecule type" value="Genomic_DNA"/>
</dbReference>
<keyword evidence="4" id="KW-1185">Reference proteome</keyword>
<gene>
    <name evidence="3" type="ORF">Acr_28g0015350</name>
</gene>
<feature type="region of interest" description="Disordered" evidence="2">
    <location>
        <begin position="1"/>
        <end position="45"/>
    </location>
</feature>
<accession>A0A7J0HCH0</accession>
<comment type="caution">
    <text evidence="3">The sequence shown here is derived from an EMBL/GenBank/DDBJ whole genome shotgun (WGS) entry which is preliminary data.</text>
</comment>
<proteinExistence type="predicted"/>
<feature type="coiled-coil region" evidence="1">
    <location>
        <begin position="268"/>
        <end position="309"/>
    </location>
</feature>
<feature type="compositionally biased region" description="Acidic residues" evidence="2">
    <location>
        <begin position="363"/>
        <end position="386"/>
    </location>
</feature>
<protein>
    <submittedName>
        <fullName evidence="3">Uncharacterized protein</fullName>
    </submittedName>
</protein>
<dbReference type="AlphaFoldDB" id="A0A7J0HCH0"/>
<feature type="compositionally biased region" description="Polar residues" evidence="2">
    <location>
        <begin position="1"/>
        <end position="10"/>
    </location>
</feature>